<dbReference type="PROSITE" id="PS50293">
    <property type="entry name" value="TPR_REGION"/>
    <property type="match status" value="1"/>
</dbReference>
<evidence type="ECO:0000313" key="4">
    <source>
        <dbReference type="EMBL" id="QII11938.1"/>
    </source>
</evidence>
<reference evidence="4 7" key="5">
    <citation type="submission" date="2020-02" db="EMBL/GenBank/DDBJ databases">
        <title>Newly sequenced genome of strain CSTR1 showed variability in Candidatus Kuenenia stuttgartiensis genomes.</title>
        <authorList>
            <person name="Ding C."/>
            <person name="Adrian L."/>
        </authorList>
    </citation>
    <scope>NUCLEOTIDE SEQUENCE [LARGE SCALE GENOMIC DNA]</scope>
    <source>
        <strain evidence="4 7">CSTR1</strain>
    </source>
</reference>
<dbReference type="Proteomes" id="UP000221734">
    <property type="component" value="Chromosome Kuenenia_stuttgartiensis_MBR1"/>
</dbReference>
<dbReference type="InterPro" id="IPR041489">
    <property type="entry name" value="PDZ_6"/>
</dbReference>
<dbReference type="Pfam" id="PF13414">
    <property type="entry name" value="TPR_11"/>
    <property type="match status" value="1"/>
</dbReference>
<dbReference type="Gene3D" id="2.30.42.10">
    <property type="match status" value="1"/>
</dbReference>
<dbReference type="InterPro" id="IPR036034">
    <property type="entry name" value="PDZ_sf"/>
</dbReference>
<dbReference type="InterPro" id="IPR019734">
    <property type="entry name" value="TPR_rpt"/>
</dbReference>
<evidence type="ECO:0000256" key="1">
    <source>
        <dbReference type="PROSITE-ProRule" id="PRU00339"/>
    </source>
</evidence>
<dbReference type="Proteomes" id="UP000501926">
    <property type="component" value="Chromosome"/>
</dbReference>
<dbReference type="Gene3D" id="1.25.40.10">
    <property type="entry name" value="Tetratricopeptide repeat domain"/>
    <property type="match status" value="1"/>
</dbReference>
<dbReference type="AlphaFoldDB" id="Q1Q724"/>
<keyword evidence="1" id="KW-0802">TPR repeat</keyword>
<proteinExistence type="predicted"/>
<dbReference type="GO" id="GO:0008233">
    <property type="term" value="F:peptidase activity"/>
    <property type="evidence" value="ECO:0007669"/>
    <property type="project" value="UniProtKB-KW"/>
</dbReference>
<reference evidence="3" key="1">
    <citation type="journal article" date="2006" name="Nature">
        <title>Deciphering the evolution and metabolism of an anammox bacterium from a community genome.</title>
        <authorList>
            <person name="Strous M."/>
            <person name="Pelletier E."/>
            <person name="Mangenot S."/>
            <person name="Rattei T."/>
            <person name="Lehner A."/>
            <person name="Taylor M.W."/>
            <person name="Horn M."/>
            <person name="Daims H."/>
            <person name="Bartol-Mavel D."/>
            <person name="Wincker P."/>
            <person name="Barbe V."/>
            <person name="Fonknechten N."/>
            <person name="Vallenet D."/>
            <person name="Segurens B."/>
            <person name="Schenowitz-Truong C."/>
            <person name="Medigue C."/>
            <person name="Collingro A."/>
            <person name="Snel B."/>
            <person name="Dutilh B.E."/>
            <person name="OpDenCamp H.J.M."/>
            <person name="vanDerDrift C."/>
            <person name="Cirpus I."/>
            <person name="vanDePas-Schoonen K.T."/>
            <person name="Harhangi H.R."/>
            <person name="vanNiftrik L."/>
            <person name="Schmid M."/>
            <person name="Keltjens J."/>
            <person name="vanDeVossenberg J."/>
            <person name="Kartal B."/>
            <person name="Meier H."/>
            <person name="Frishman D."/>
            <person name="Huynen M.A."/>
            <person name="Mewes H."/>
            <person name="Weissenbach J."/>
            <person name="Jetten M.S.M."/>
            <person name="Wagner M."/>
            <person name="LePaslier D."/>
        </authorList>
    </citation>
    <scope>NUCLEOTIDE SEQUENCE</scope>
</reference>
<evidence type="ECO:0000313" key="6">
    <source>
        <dbReference type="Proteomes" id="UP000221734"/>
    </source>
</evidence>
<dbReference type="InterPro" id="IPR001478">
    <property type="entry name" value="PDZ"/>
</dbReference>
<dbReference type="SMART" id="SM00028">
    <property type="entry name" value="TPR"/>
    <property type="match status" value="1"/>
</dbReference>
<dbReference type="SMART" id="SM00228">
    <property type="entry name" value="PDZ"/>
    <property type="match status" value="1"/>
</dbReference>
<evidence type="ECO:0000259" key="2">
    <source>
        <dbReference type="SMART" id="SM00228"/>
    </source>
</evidence>
<dbReference type="PROSITE" id="PS50005">
    <property type="entry name" value="TPR"/>
    <property type="match status" value="1"/>
</dbReference>
<keyword evidence="3" id="KW-0645">Protease</keyword>
<evidence type="ECO:0000313" key="5">
    <source>
        <dbReference type="EMBL" id="SOH06496.1"/>
    </source>
</evidence>
<dbReference type="OrthoDB" id="255821at2"/>
<evidence type="ECO:0000313" key="7">
    <source>
        <dbReference type="Proteomes" id="UP000501926"/>
    </source>
</evidence>
<gene>
    <name evidence="4" type="ORF">KsCSTR_25590</name>
    <name evidence="5" type="ORF">KSMBR1_4024</name>
    <name evidence="3" type="ORF">kuste2622</name>
</gene>
<keyword evidence="3" id="KW-0378">Hydrolase</keyword>
<reference evidence="3" key="2">
    <citation type="submission" date="2006-01" db="EMBL/GenBank/DDBJ databases">
        <authorList>
            <person name="Genoscope"/>
        </authorList>
    </citation>
    <scope>NUCLEOTIDE SEQUENCE</scope>
</reference>
<dbReference type="PROSITE" id="PS51257">
    <property type="entry name" value="PROKAR_LIPOPROTEIN"/>
    <property type="match status" value="1"/>
</dbReference>
<reference evidence="5" key="4">
    <citation type="submission" date="2017-10" db="EMBL/GenBank/DDBJ databases">
        <authorList>
            <person name="Banno H."/>
            <person name="Chua N.-H."/>
        </authorList>
    </citation>
    <scope>NUCLEOTIDE SEQUENCE [LARGE SCALE GENOMIC DNA]</scope>
    <source>
        <strain evidence="5">Kuenenia_mbr1_ru-nijmegen</strain>
    </source>
</reference>
<dbReference type="Pfam" id="PF17820">
    <property type="entry name" value="PDZ_6"/>
    <property type="match status" value="1"/>
</dbReference>
<keyword evidence="6" id="KW-1185">Reference proteome</keyword>
<feature type="domain" description="PDZ" evidence="2">
    <location>
        <begin position="146"/>
        <end position="228"/>
    </location>
</feature>
<evidence type="ECO:0000313" key="3">
    <source>
        <dbReference type="EMBL" id="CAJ73371.1"/>
    </source>
</evidence>
<dbReference type="SUPFAM" id="SSF50156">
    <property type="entry name" value="PDZ domain-like"/>
    <property type="match status" value="1"/>
</dbReference>
<accession>Q1Q724</accession>
<dbReference type="InterPro" id="IPR011990">
    <property type="entry name" value="TPR-like_helical_dom_sf"/>
</dbReference>
<name>Q1Q724_KUEST</name>
<feature type="repeat" description="TPR" evidence="1">
    <location>
        <begin position="278"/>
        <end position="311"/>
    </location>
</feature>
<reference evidence="6" key="3">
    <citation type="submission" date="2017-10" db="EMBL/GenBank/DDBJ databases">
        <authorList>
            <person name="Frank J."/>
        </authorList>
    </citation>
    <scope>NUCLEOTIDE SEQUENCE [LARGE SCALE GENOMIC DNA]</scope>
</reference>
<dbReference type="EMBL" id="CP049055">
    <property type="protein sequence ID" value="QII11938.1"/>
    <property type="molecule type" value="Genomic_DNA"/>
</dbReference>
<dbReference type="EMBL" id="LT934425">
    <property type="protein sequence ID" value="SOH06496.1"/>
    <property type="molecule type" value="Genomic_DNA"/>
</dbReference>
<dbReference type="SUPFAM" id="SSF48452">
    <property type="entry name" value="TPR-like"/>
    <property type="match status" value="1"/>
</dbReference>
<protein>
    <submittedName>
        <fullName evidence="4">Putative serine protease Do</fullName>
    </submittedName>
    <submittedName>
        <fullName evidence="3">Similar to serine protease Do</fullName>
    </submittedName>
</protein>
<dbReference type="KEGG" id="kst:KSMBR1_4024"/>
<dbReference type="RefSeq" id="WP_099326873.1">
    <property type="nucleotide sequence ID" value="NZ_CP049055.1"/>
</dbReference>
<dbReference type="EMBL" id="CT573071">
    <property type="protein sequence ID" value="CAJ73371.1"/>
    <property type="molecule type" value="Genomic_DNA"/>
</dbReference>
<sequence length="346" mass="38420">MNQKIALLLVLLIVFTGCSSSSKEYLNNLSPFKSEGKTLEPKKGAKVTEADKYEQIFVCSGDINVAYQNMGQVSLGEYGFSGHDVLAKKIKEKAFLVGVQAVINVQYDTGYAKTYRSYGELGGTDYGVNKTSWVKGTGIVLIEKHDPIGLIVCSLTRENKEWFRFKPSQSGVLVVSVLEGSVAAKAGIKTEDLIMDWNGEKITTKKQFAMLTETSANKEAKLTILRSDGIIVVTLRIPEHDSTINTSQVSEPLRKEIASTPVTAPHKPPIRKSELKSAEVHNEIGDLLLRKGMYQEAMEEYKKAVEADPYKALSHFNLSIAYEKLGLKREADEEFALYKKLKVQKN</sequence>
<dbReference type="GO" id="GO:0006508">
    <property type="term" value="P:proteolysis"/>
    <property type="evidence" value="ECO:0007669"/>
    <property type="project" value="UniProtKB-KW"/>
</dbReference>
<organism evidence="3">
    <name type="scientific">Kuenenia stuttgartiensis</name>
    <dbReference type="NCBI Taxonomy" id="174633"/>
    <lineage>
        <taxon>Bacteria</taxon>
        <taxon>Pseudomonadati</taxon>
        <taxon>Planctomycetota</taxon>
        <taxon>Candidatus Brocadiia</taxon>
        <taxon>Candidatus Brocadiales</taxon>
        <taxon>Candidatus Brocadiaceae</taxon>
        <taxon>Candidatus Kuenenia</taxon>
    </lineage>
</organism>